<evidence type="ECO:0000313" key="2">
    <source>
        <dbReference type="EMBL" id="MBD0777362.1"/>
    </source>
</evidence>
<evidence type="ECO:0000256" key="1">
    <source>
        <dbReference type="SAM" id="SignalP"/>
    </source>
</evidence>
<reference evidence="2" key="1">
    <citation type="submission" date="2020-05" db="EMBL/GenBank/DDBJ databases">
        <title>The draft genome sequence of Maribacter sp. ANRC-HE7.</title>
        <authorList>
            <person name="Mu L."/>
        </authorList>
    </citation>
    <scope>NUCLEOTIDE SEQUENCE</scope>
    <source>
        <strain evidence="2">ANRC-HE7</strain>
    </source>
</reference>
<accession>A0ABR7V2H3</accession>
<gene>
    <name evidence="2" type="ORF">HPE56_06125</name>
</gene>
<dbReference type="Proteomes" id="UP001166021">
    <property type="component" value="Unassembled WGS sequence"/>
</dbReference>
<feature type="chain" id="PRO_5045400369" evidence="1">
    <location>
        <begin position="22"/>
        <end position="206"/>
    </location>
</feature>
<keyword evidence="1" id="KW-0732">Signal</keyword>
<dbReference type="RefSeq" id="WP_188242877.1">
    <property type="nucleotide sequence ID" value="NZ_JABTCF010000002.1"/>
</dbReference>
<dbReference type="EMBL" id="JABTCF010000002">
    <property type="protein sequence ID" value="MBD0777362.1"/>
    <property type="molecule type" value="Genomic_DNA"/>
</dbReference>
<keyword evidence="3" id="KW-1185">Reference proteome</keyword>
<evidence type="ECO:0000313" key="3">
    <source>
        <dbReference type="Proteomes" id="UP001166021"/>
    </source>
</evidence>
<proteinExistence type="predicted"/>
<organism evidence="2 3">
    <name type="scientific">Maribacter aquimaris</name>
    <dbReference type="NCBI Taxonomy" id="2737171"/>
    <lineage>
        <taxon>Bacteria</taxon>
        <taxon>Pseudomonadati</taxon>
        <taxon>Bacteroidota</taxon>
        <taxon>Flavobacteriia</taxon>
        <taxon>Flavobacteriales</taxon>
        <taxon>Flavobacteriaceae</taxon>
        <taxon>Maribacter</taxon>
    </lineage>
</organism>
<sequence length="206" mass="23268">MKTKLLIIVIFLSLLTTSCVKDYTGNAGDSEDVVLTETNFSYEGDMFKFYLNSEIENLNEDISKLKKISPKDPGYNQAQKDIIEAEIQQDKFKKQIAGIIDLSEVGLKIGPDIPRPPCNCLGLRNSLEYMLILEGENIKNISLLDTNGKVLSSTAPKFTPFPEYNDQLLYTQFIVFQKIKGEVLINISKLDDQGNLLDYSFKGYVF</sequence>
<comment type="caution">
    <text evidence="2">The sequence shown here is derived from an EMBL/GenBank/DDBJ whole genome shotgun (WGS) entry which is preliminary data.</text>
</comment>
<dbReference type="PROSITE" id="PS51257">
    <property type="entry name" value="PROKAR_LIPOPROTEIN"/>
    <property type="match status" value="1"/>
</dbReference>
<name>A0ABR7V2H3_9FLAO</name>
<feature type="signal peptide" evidence="1">
    <location>
        <begin position="1"/>
        <end position="21"/>
    </location>
</feature>
<protein>
    <submittedName>
        <fullName evidence="2">Uncharacterized protein</fullName>
    </submittedName>
</protein>